<dbReference type="InterPro" id="IPR052742">
    <property type="entry name" value="Mito_N-acetyltransferase"/>
</dbReference>
<name>A0A128F6D1_9GAMM</name>
<dbReference type="InterPro" id="IPR016181">
    <property type="entry name" value="Acyl_CoA_acyltransferase"/>
</dbReference>
<dbReference type="PANTHER" id="PTHR43138">
    <property type="entry name" value="ACETYLTRANSFERASE, GNAT FAMILY"/>
    <property type="match status" value="1"/>
</dbReference>
<evidence type="ECO:0000313" key="2">
    <source>
        <dbReference type="EMBL" id="CZF81954.1"/>
    </source>
</evidence>
<dbReference type="OrthoDB" id="9788300at2"/>
<sequence length="160" mass="18346">MIRKITPQDFQSFWPTFSSVILAEEAYAFDADMTFEQSYQLWCEAPLKTFVFVEDDVVLGTYYIKPNAMGPSRHICNCGYMVSDQARGKGIARQMCEHSQQVAVELGFKAMQFNSVVSTNEVAVKLWQKLGFDIIGTIPKAYKHPRIGYVDSFVMYKWLL</sequence>
<dbReference type="CDD" id="cd04301">
    <property type="entry name" value="NAT_SF"/>
    <property type="match status" value="1"/>
</dbReference>
<keyword evidence="3" id="KW-1185">Reference proteome</keyword>
<dbReference type="Proteomes" id="UP000071641">
    <property type="component" value="Unassembled WGS sequence"/>
</dbReference>
<reference evidence="3" key="1">
    <citation type="submission" date="2016-02" db="EMBL/GenBank/DDBJ databases">
        <authorList>
            <person name="Rodrigo-Torres Lidia"/>
            <person name="Arahal R.David."/>
        </authorList>
    </citation>
    <scope>NUCLEOTIDE SEQUENCE [LARGE SCALE GENOMIC DNA]</scope>
    <source>
        <strain evidence="3">CECT 9029</strain>
    </source>
</reference>
<dbReference type="GO" id="GO:0016747">
    <property type="term" value="F:acyltransferase activity, transferring groups other than amino-acyl groups"/>
    <property type="evidence" value="ECO:0007669"/>
    <property type="project" value="InterPro"/>
</dbReference>
<dbReference type="AlphaFoldDB" id="A0A128F6D1"/>
<proteinExistence type="predicted"/>
<feature type="domain" description="N-acetyltransferase" evidence="1">
    <location>
        <begin position="1"/>
        <end position="160"/>
    </location>
</feature>
<dbReference type="PROSITE" id="PS51186">
    <property type="entry name" value="GNAT"/>
    <property type="match status" value="1"/>
</dbReference>
<dbReference type="Pfam" id="PF00583">
    <property type="entry name" value="Acetyltransf_1"/>
    <property type="match status" value="1"/>
</dbReference>
<evidence type="ECO:0000259" key="1">
    <source>
        <dbReference type="PROSITE" id="PS51186"/>
    </source>
</evidence>
<protein>
    <submittedName>
        <fullName evidence="2">Putative acetyltransferase YhhY</fullName>
    </submittedName>
</protein>
<dbReference type="SUPFAM" id="SSF55729">
    <property type="entry name" value="Acyl-CoA N-acyltransferases (Nat)"/>
    <property type="match status" value="1"/>
</dbReference>
<dbReference type="Gene3D" id="3.40.630.30">
    <property type="match status" value="1"/>
</dbReference>
<evidence type="ECO:0000313" key="3">
    <source>
        <dbReference type="Proteomes" id="UP000071641"/>
    </source>
</evidence>
<dbReference type="STRING" id="1796497.GCE9029_02929"/>
<accession>A0A128F6D1</accession>
<dbReference type="RefSeq" id="WP_062664152.1">
    <property type="nucleotide sequence ID" value="NZ_FIZX01000002.1"/>
</dbReference>
<dbReference type="PANTHER" id="PTHR43138:SF1">
    <property type="entry name" value="N-ACETYLTRANSFERASE ACA1"/>
    <property type="match status" value="1"/>
</dbReference>
<organism evidence="2 3">
    <name type="scientific">Grimontia celer</name>
    <dbReference type="NCBI Taxonomy" id="1796497"/>
    <lineage>
        <taxon>Bacteria</taxon>
        <taxon>Pseudomonadati</taxon>
        <taxon>Pseudomonadota</taxon>
        <taxon>Gammaproteobacteria</taxon>
        <taxon>Vibrionales</taxon>
        <taxon>Vibrionaceae</taxon>
        <taxon>Grimontia</taxon>
    </lineage>
</organism>
<keyword evidence="2" id="KW-0808">Transferase</keyword>
<dbReference type="InterPro" id="IPR000182">
    <property type="entry name" value="GNAT_dom"/>
</dbReference>
<gene>
    <name evidence="2" type="ORF">GCE9029_02929</name>
</gene>
<dbReference type="EMBL" id="FIZX01000002">
    <property type="protein sequence ID" value="CZF81954.1"/>
    <property type="molecule type" value="Genomic_DNA"/>
</dbReference>